<dbReference type="Proteomes" id="UP001295684">
    <property type="component" value="Unassembled WGS sequence"/>
</dbReference>
<feature type="region of interest" description="Disordered" evidence="2">
    <location>
        <begin position="1"/>
        <end position="27"/>
    </location>
</feature>
<feature type="compositionally biased region" description="Polar residues" evidence="2">
    <location>
        <begin position="13"/>
        <end position="27"/>
    </location>
</feature>
<sequence length="478" mass="54556">MRKSQELKRKNQEPTQSLKQYANGSTRNTLSQLYNKGAEKTLNQSLSTKIPNSRIYLSSELSPKGLGIPIKHNYKHLEEYLQNTTMDIQSLNSDLKLENEPKKDKKSQRKSFQGKYTNQMKLKHCATPDQHTTSCSYAQNSCLVFPKKSNYSNKYNICSPNQVDPTVMEILNKQQEKINQLINENKAFKTQLKELKDNLEHRIANLTNELPLVNSTQHLEQMKLNNCNTDEKDKSAKINKSIKNEKVFRLTESSQPILVTIMRPDDPTSEGTAKLSSNLNAKMSNLSNKKKSLGHLEGGIDKSLAKEEFQDENIDASCDESTEVQNPKVNLKKPEMMKNLKASKNTRYVRTTKVGTIELEYVSNFVCKDPNLDANQNKIPRLNTTFEKNRTITSHNDPNKSLPLQKESPECSIKVIPSYPHPQNSQSRSSSEIRICNRQRSDSRNSGTFVLASYKDKRALRKINNSLGRRSSRNRNIS</sequence>
<feature type="region of interest" description="Disordered" evidence="2">
    <location>
        <begin position="388"/>
        <end position="441"/>
    </location>
</feature>
<dbReference type="AlphaFoldDB" id="A0AAD1X5Q7"/>
<evidence type="ECO:0000256" key="1">
    <source>
        <dbReference type="SAM" id="Coils"/>
    </source>
</evidence>
<feature type="coiled-coil region" evidence="1">
    <location>
        <begin position="171"/>
        <end position="216"/>
    </location>
</feature>
<gene>
    <name evidence="3" type="ORF">ECRASSUSDP1_LOCUS5388</name>
</gene>
<keyword evidence="4" id="KW-1185">Reference proteome</keyword>
<organism evidence="3 4">
    <name type="scientific">Euplotes crassus</name>
    <dbReference type="NCBI Taxonomy" id="5936"/>
    <lineage>
        <taxon>Eukaryota</taxon>
        <taxon>Sar</taxon>
        <taxon>Alveolata</taxon>
        <taxon>Ciliophora</taxon>
        <taxon>Intramacronucleata</taxon>
        <taxon>Spirotrichea</taxon>
        <taxon>Hypotrichia</taxon>
        <taxon>Euplotida</taxon>
        <taxon>Euplotidae</taxon>
        <taxon>Moneuplotes</taxon>
    </lineage>
</organism>
<feature type="region of interest" description="Disordered" evidence="2">
    <location>
        <begin position="94"/>
        <end position="114"/>
    </location>
</feature>
<dbReference type="EMBL" id="CAMPGE010005200">
    <property type="protein sequence ID" value="CAI2364048.1"/>
    <property type="molecule type" value="Genomic_DNA"/>
</dbReference>
<accession>A0AAD1X5Q7</accession>
<feature type="compositionally biased region" description="Basic and acidic residues" evidence="2">
    <location>
        <begin position="1"/>
        <end position="12"/>
    </location>
</feature>
<feature type="compositionally biased region" description="Polar residues" evidence="2">
    <location>
        <begin position="421"/>
        <end position="432"/>
    </location>
</feature>
<evidence type="ECO:0000313" key="4">
    <source>
        <dbReference type="Proteomes" id="UP001295684"/>
    </source>
</evidence>
<keyword evidence="1" id="KW-0175">Coiled coil</keyword>
<protein>
    <submittedName>
        <fullName evidence="3">Uncharacterized protein</fullName>
    </submittedName>
</protein>
<evidence type="ECO:0000313" key="3">
    <source>
        <dbReference type="EMBL" id="CAI2364048.1"/>
    </source>
</evidence>
<reference evidence="3" key="1">
    <citation type="submission" date="2023-07" db="EMBL/GenBank/DDBJ databases">
        <authorList>
            <consortium name="AG Swart"/>
            <person name="Singh M."/>
            <person name="Singh A."/>
            <person name="Seah K."/>
            <person name="Emmerich C."/>
        </authorList>
    </citation>
    <scope>NUCLEOTIDE SEQUENCE</scope>
    <source>
        <strain evidence="3">DP1</strain>
    </source>
</reference>
<evidence type="ECO:0000256" key="2">
    <source>
        <dbReference type="SAM" id="MobiDB-lite"/>
    </source>
</evidence>
<comment type="caution">
    <text evidence="3">The sequence shown here is derived from an EMBL/GenBank/DDBJ whole genome shotgun (WGS) entry which is preliminary data.</text>
</comment>
<name>A0AAD1X5Q7_EUPCR</name>
<proteinExistence type="predicted"/>